<protein>
    <submittedName>
        <fullName evidence="2">Lysophospholipase L1-like esterase</fullName>
    </submittedName>
</protein>
<name>A0A2T4YP33_9SPHN</name>
<dbReference type="PANTHER" id="PTHR30383">
    <property type="entry name" value="THIOESTERASE 1/PROTEASE 1/LYSOPHOSPHOLIPASE L1"/>
    <property type="match status" value="1"/>
</dbReference>
<comment type="caution">
    <text evidence="2">The sequence shown here is derived from an EMBL/GenBank/DDBJ whole genome shotgun (WGS) entry which is preliminary data.</text>
</comment>
<accession>A0A2T4YP33</accession>
<dbReference type="EMBL" id="PZZN01000003">
    <property type="protein sequence ID" value="PTM45150.1"/>
    <property type="molecule type" value="Genomic_DNA"/>
</dbReference>
<evidence type="ECO:0000259" key="1">
    <source>
        <dbReference type="Pfam" id="PF13472"/>
    </source>
</evidence>
<dbReference type="RefSeq" id="WP_107934156.1">
    <property type="nucleotide sequence ID" value="NZ_JAAOYQ010000003.1"/>
</dbReference>
<dbReference type="InterPro" id="IPR036514">
    <property type="entry name" value="SGNH_hydro_sf"/>
</dbReference>
<gene>
    <name evidence="2" type="ORF">C8J24_3370</name>
</gene>
<dbReference type="Gene3D" id="3.40.50.1110">
    <property type="entry name" value="SGNH hydrolase"/>
    <property type="match status" value="1"/>
</dbReference>
<dbReference type="InterPro" id="IPR051532">
    <property type="entry name" value="Ester_Hydrolysis_Enzymes"/>
</dbReference>
<sequence length="249" mass="26563">MKTILLSLSLAAVAAPTIAKTDDVKASAARQAEERLHTDWAWLGRYTEANAELPAGMAGPRVVFIGDSITQGWFDMAPTFFTDNNRIGRGIGGQTTPQMVLRFRQDVIDLKPAVVQIMAGTNDIAGNTGPMTPDQSKANIMTMAELARAHGIRVILASIPPAANFPWRPGLETADKIVAMNSWLKGYAAQTGATYADYWTALHDGKGFRASLTYDGVHPNKAGYAVMGPVAEAAIRASLAKPAPKALAQ</sequence>
<reference evidence="2 3" key="1">
    <citation type="submission" date="2018-04" db="EMBL/GenBank/DDBJ databases">
        <title>Genomic Encyclopedia of Type Strains, Phase III (KMG-III): the genomes of soil and plant-associated and newly described type strains.</title>
        <authorList>
            <person name="Whitman W."/>
        </authorList>
    </citation>
    <scope>NUCLEOTIDE SEQUENCE [LARGE SCALE GENOMIC DNA]</scope>
    <source>
        <strain evidence="2 3">NW12</strain>
    </source>
</reference>
<dbReference type="InterPro" id="IPR013830">
    <property type="entry name" value="SGNH_hydro"/>
</dbReference>
<dbReference type="SUPFAM" id="SSF52266">
    <property type="entry name" value="SGNH hydrolase"/>
    <property type="match status" value="1"/>
</dbReference>
<keyword evidence="3" id="KW-1185">Reference proteome</keyword>
<organism evidence="2 3">
    <name type="scientific">Sphingomonas aerolata</name>
    <dbReference type="NCBI Taxonomy" id="185951"/>
    <lineage>
        <taxon>Bacteria</taxon>
        <taxon>Pseudomonadati</taxon>
        <taxon>Pseudomonadota</taxon>
        <taxon>Alphaproteobacteria</taxon>
        <taxon>Sphingomonadales</taxon>
        <taxon>Sphingomonadaceae</taxon>
        <taxon>Sphingomonas</taxon>
    </lineage>
</organism>
<dbReference type="CDD" id="cd04501">
    <property type="entry name" value="SGNH_hydrolase_like_4"/>
    <property type="match status" value="1"/>
</dbReference>
<proteinExistence type="predicted"/>
<dbReference type="GO" id="GO:0004622">
    <property type="term" value="F:phosphatidylcholine lysophospholipase activity"/>
    <property type="evidence" value="ECO:0007669"/>
    <property type="project" value="TreeGrafter"/>
</dbReference>
<dbReference type="AlphaFoldDB" id="A0A2T4YP33"/>
<dbReference type="Pfam" id="PF13472">
    <property type="entry name" value="Lipase_GDSL_2"/>
    <property type="match status" value="1"/>
</dbReference>
<evidence type="ECO:0000313" key="2">
    <source>
        <dbReference type="EMBL" id="PTM45150.1"/>
    </source>
</evidence>
<dbReference type="Proteomes" id="UP000240996">
    <property type="component" value="Unassembled WGS sequence"/>
</dbReference>
<feature type="domain" description="SGNH hydrolase-type esterase" evidence="1">
    <location>
        <begin position="64"/>
        <end position="226"/>
    </location>
</feature>
<evidence type="ECO:0000313" key="3">
    <source>
        <dbReference type="Proteomes" id="UP000240996"/>
    </source>
</evidence>
<dbReference type="PANTHER" id="PTHR30383:SF5">
    <property type="entry name" value="SGNH HYDROLASE-TYPE ESTERASE DOMAIN-CONTAINING PROTEIN"/>
    <property type="match status" value="1"/>
</dbReference>